<dbReference type="PANTHER" id="PTHR22967">
    <property type="entry name" value="SERINE/THREONINE PROTEIN KINASE"/>
    <property type="match status" value="1"/>
</dbReference>
<evidence type="ECO:0000256" key="14">
    <source>
        <dbReference type="ARBA" id="ARBA00022840"/>
    </source>
</evidence>
<comment type="function">
    <text evidence="22">Associates with cyclin G and CDK5. Seems to act as an auxilin homolog that is involved in the uncoating of clathrin-coated vesicles by Hsc70 in non-neuronal cells. Expression oscillates slightly during the cell cycle, peaking at G1. May play a role in clathrin-mediated endocytosis and intracellular trafficking, and in the dynamics of clathrin assembly/disassembly.</text>
</comment>
<evidence type="ECO:0000256" key="8">
    <source>
        <dbReference type="ARBA" id="ARBA00022490"/>
    </source>
</evidence>
<dbReference type="GO" id="GO:0035612">
    <property type="term" value="F:AP-2 adaptor complex binding"/>
    <property type="evidence" value="ECO:0007669"/>
    <property type="project" value="TreeGrafter"/>
</dbReference>
<dbReference type="PROSITE" id="PS50076">
    <property type="entry name" value="DNAJ_2"/>
    <property type="match status" value="1"/>
</dbReference>
<evidence type="ECO:0000256" key="22">
    <source>
        <dbReference type="ARBA" id="ARBA00054326"/>
    </source>
</evidence>
<dbReference type="InterPro" id="IPR029023">
    <property type="entry name" value="Tensin_phosphatase"/>
</dbReference>
<comment type="catalytic activity">
    <reaction evidence="20">
        <text>L-threonyl-[protein] + ATP = O-phospho-L-threonyl-[protein] + ADP + H(+)</text>
        <dbReference type="Rhea" id="RHEA:46608"/>
        <dbReference type="Rhea" id="RHEA-COMP:11060"/>
        <dbReference type="Rhea" id="RHEA-COMP:11605"/>
        <dbReference type="ChEBI" id="CHEBI:15378"/>
        <dbReference type="ChEBI" id="CHEBI:30013"/>
        <dbReference type="ChEBI" id="CHEBI:30616"/>
        <dbReference type="ChEBI" id="CHEBI:61977"/>
        <dbReference type="ChEBI" id="CHEBI:456216"/>
        <dbReference type="EC" id="2.7.11.1"/>
    </reaction>
</comment>
<dbReference type="EMBL" id="JBAMIC010000011">
    <property type="protein sequence ID" value="KAK7100826.1"/>
    <property type="molecule type" value="Genomic_DNA"/>
</dbReference>
<evidence type="ECO:0000259" key="28">
    <source>
        <dbReference type="PROSITE" id="PS51181"/>
    </source>
</evidence>
<evidence type="ECO:0000259" key="26">
    <source>
        <dbReference type="PROSITE" id="PS50011"/>
    </source>
</evidence>
<feature type="compositionally biased region" description="Polar residues" evidence="25">
    <location>
        <begin position="341"/>
        <end position="355"/>
    </location>
</feature>
<dbReference type="GO" id="GO:0005794">
    <property type="term" value="C:Golgi apparatus"/>
    <property type="evidence" value="ECO:0007669"/>
    <property type="project" value="UniProtKB-SubCell"/>
</dbReference>
<reference evidence="30 31" key="1">
    <citation type="submission" date="2024-02" db="EMBL/GenBank/DDBJ databases">
        <title>Chromosome-scale genome assembly of the rough periwinkle Littorina saxatilis.</title>
        <authorList>
            <person name="De Jode A."/>
            <person name="Faria R."/>
            <person name="Formenti G."/>
            <person name="Sims Y."/>
            <person name="Smith T.P."/>
            <person name="Tracey A."/>
            <person name="Wood J.M.D."/>
            <person name="Zagrodzka Z.B."/>
            <person name="Johannesson K."/>
            <person name="Butlin R.K."/>
            <person name="Leder E.H."/>
        </authorList>
    </citation>
    <scope>NUCLEOTIDE SEQUENCE [LARGE SCALE GENOMIC DNA]</scope>
    <source>
        <strain evidence="30">Snail1</strain>
        <tissue evidence="30">Muscle</tissue>
    </source>
</reference>
<evidence type="ECO:0000256" key="11">
    <source>
        <dbReference type="ARBA" id="ARBA00022679"/>
    </source>
</evidence>
<keyword evidence="16" id="KW-0007">Acetylation</keyword>
<feature type="compositionally biased region" description="Low complexity" evidence="25">
    <location>
        <begin position="1117"/>
        <end position="1128"/>
    </location>
</feature>
<dbReference type="Gene3D" id="1.10.510.10">
    <property type="entry name" value="Transferase(Phosphotransferase) domain 1"/>
    <property type="match status" value="1"/>
</dbReference>
<evidence type="ECO:0000256" key="5">
    <source>
        <dbReference type="ARBA" id="ARBA00005490"/>
    </source>
</evidence>
<keyword evidence="17" id="KW-0333">Golgi apparatus</keyword>
<dbReference type="SUPFAM" id="SSF46565">
    <property type="entry name" value="Chaperone J-domain"/>
    <property type="match status" value="1"/>
</dbReference>
<sequence length="1366" mass="148956">MADFFKSALGMLGGGQIRDGNDFVGQYVELGNQKLRVKRLIAEGGFAFVFVAQDVNSGKDYALKRLLANDEETSTSVMDEIKYLKKLSGHPHIVEFITAASISKEQSDHGQAEFLLLTELCSGGQLVDIINAQTSPMNPDLVLRVFYQTCRAVQHMHKQKPPIIHRDMKVENLLLSDQGTIKLCDFGSATTETHYPDSSWSAIQRSLVEDELQKNTTPMYRAPEMLDLYQNFAINEALDIWALGCVLFMLCYGEHPFEDSAKLRIINGKYTIPESDTKFTVFHDLLMGMLKVNPAERPTINDIIDRLHEIASARGVNLREPLGLSPEAPAYAPATPERRSYNNSPAHANPAVNSNSAGGVPPGGAASTASSLFSSIRGSAGSLVKNIRDASSKVMDTVSATMNKGDLDISYITSRLAVMSFPAEGVESAIKNHIDDVRMFLEARHKNSYAVYNLSQRSYRPVKFENRVSECGWVQRKAPTLTTLFAICKNMHLWLRQNPKNICVVHCLDGRSNSATVIGAFLVFVRLMDNASAAMHIFSARRGPPGITPSQKRYVDYIGQMVADNPVLPHQRPVLIKCLNMSPVPLFNKMKNGCTPFVEVYVGEERIATTSQEYEKMRQFTTEDRHVKLPLNVSAAGDITLVFYHARSTFGGKIQGKITSMKMFQIQFHSGFIREGTTSMKFTQFELDQLDTPDKYPEPFNASIDIMVAPVAKQPTDKRYPWENFNADKLGPRILFSNREELHSVIEEFGVSERAKSRLSRTPSKESDDVSDTPEGTPSKKGAKGTEAANQKGDGEGKGKSSFFTMLDWSDDPQGGPEGQEETAPVQRTEAQLGLLDEMSGDDDDFTALSRGRASSKNDDSYAPTKTSAANFFSPDSDEQDQKPDAQKQEGDANFFDSDFGGSAPASNGGGGSGVDLLNINNINSNKNPQPDVVADQLGGLGLGGGGGTNAPPSFVDLLGGSSDFSSTAAAAAKPSSKQPIPDLMGGMADDTFDPFQQFNTSSSTSSGTTSSGGAFDPFQNMQTKPPKPQSSKKPANNSQDDFIAFMESKSDKKDEEDLFGTWDASNIQHSGAAARGVFRQQNSGSPGLQVPGMGMHKSASTGSAMNMAFSAGGPGMSSSQSTSSSLGTGTGPVPKADPFADLGGLGKTSFKAGTAPRPQTPQQQPQRPSTPNSNGGRQQPPQQQQQPQRPNYNVGGFTSPGPHKPAANASVFGARDDRGVHKNFGARPKVSASDFEDLLGDAHFTAASRNEPKTIADMRRKQLVEDMDPDTLKVLEWSQGKEKNIRALLCSLDKVLWDGEKRWKPVGMQDLITADQVKRVYRKAVLSVHPDKLHDDPHEELAKQIFMELSESWAKFEEDGMKSLY</sequence>
<keyword evidence="9" id="KW-0723">Serine/threonine-protein kinase</keyword>
<comment type="subcellular location">
    <subcellularLocation>
        <location evidence="2">Cell junction</location>
        <location evidence="2">Focal adhesion</location>
    </subcellularLocation>
    <subcellularLocation>
        <location evidence="3">Cytoplasm</location>
        <location evidence="3">Perinuclear region</location>
    </subcellularLocation>
    <subcellularLocation>
        <location evidence="1">Cytoplasmic vesicle</location>
        <location evidence="1">Clathrin-coated vesicle</location>
    </subcellularLocation>
    <subcellularLocation>
        <location evidence="4">Golgi apparatus</location>
        <location evidence="4">trans-Golgi network</location>
    </subcellularLocation>
</comment>
<keyword evidence="15" id="KW-0965">Cell junction</keyword>
<dbReference type="InterPro" id="IPR035892">
    <property type="entry name" value="C2_domain_sf"/>
</dbReference>
<dbReference type="GO" id="GO:0005925">
    <property type="term" value="C:focal adhesion"/>
    <property type="evidence" value="ECO:0007669"/>
    <property type="project" value="UniProtKB-SubCell"/>
</dbReference>
<dbReference type="InterPro" id="IPR036869">
    <property type="entry name" value="J_dom_sf"/>
</dbReference>
<protein>
    <recommendedName>
        <fullName evidence="23">Cyclin-G-associated kinase</fullName>
        <ecNumber evidence="6">2.7.11.1</ecNumber>
    </recommendedName>
    <alternativeName>
        <fullName evidence="24">DnaJ homolog subfamily C member 26</fullName>
    </alternativeName>
</protein>
<evidence type="ECO:0000256" key="13">
    <source>
        <dbReference type="ARBA" id="ARBA00022777"/>
    </source>
</evidence>
<dbReference type="FunFam" id="2.60.40.1110:FF:000001">
    <property type="entry name" value="cyclin-G-associated kinase isoform X2"/>
    <property type="match status" value="1"/>
</dbReference>
<keyword evidence="11" id="KW-0808">Transferase</keyword>
<dbReference type="Gene3D" id="1.10.287.110">
    <property type="entry name" value="DnaJ domain"/>
    <property type="match status" value="1"/>
</dbReference>
<keyword evidence="10" id="KW-0597">Phosphoprotein</keyword>
<dbReference type="SMART" id="SM00220">
    <property type="entry name" value="S_TKc"/>
    <property type="match status" value="1"/>
</dbReference>
<dbReference type="FunFam" id="1.10.510.10:FF:000228">
    <property type="entry name" value="cyclin-G-associated kinase isoform X1"/>
    <property type="match status" value="1"/>
</dbReference>
<evidence type="ECO:0000256" key="1">
    <source>
        <dbReference type="ARBA" id="ARBA00004132"/>
    </source>
</evidence>
<keyword evidence="14" id="KW-0067">ATP-binding</keyword>
<comment type="similarity">
    <text evidence="5">Belongs to the protein kinase superfamily. AGC Ser/Thr protein kinase family. PKC subfamily.</text>
</comment>
<dbReference type="SMART" id="SM00271">
    <property type="entry name" value="DnaJ"/>
    <property type="match status" value="1"/>
</dbReference>
<evidence type="ECO:0000313" key="31">
    <source>
        <dbReference type="Proteomes" id="UP001374579"/>
    </source>
</evidence>
<keyword evidence="18" id="KW-0131">Cell cycle</keyword>
<dbReference type="Pfam" id="PF00069">
    <property type="entry name" value="Pkinase"/>
    <property type="match status" value="1"/>
</dbReference>
<dbReference type="GO" id="GO:0005524">
    <property type="term" value="F:ATP binding"/>
    <property type="evidence" value="ECO:0007669"/>
    <property type="project" value="UniProtKB-KW"/>
</dbReference>
<dbReference type="Proteomes" id="UP001374579">
    <property type="component" value="Unassembled WGS sequence"/>
</dbReference>
<feature type="compositionally biased region" description="Low complexity" evidence="25">
    <location>
        <begin position="1001"/>
        <end position="1014"/>
    </location>
</feature>
<dbReference type="Gene3D" id="2.60.40.1110">
    <property type="match status" value="1"/>
</dbReference>
<dbReference type="CDD" id="cd06257">
    <property type="entry name" value="DnaJ"/>
    <property type="match status" value="1"/>
</dbReference>
<keyword evidence="19" id="KW-0968">Cytoplasmic vesicle</keyword>
<dbReference type="SUPFAM" id="SSF52799">
    <property type="entry name" value="(Phosphotyrosine protein) phosphatases II"/>
    <property type="match status" value="1"/>
</dbReference>
<dbReference type="InterPro" id="IPR014020">
    <property type="entry name" value="Tensin_C2-dom"/>
</dbReference>
<feature type="domain" description="Phosphatase tensin-type" evidence="28">
    <location>
        <begin position="398"/>
        <end position="565"/>
    </location>
</feature>
<evidence type="ECO:0000256" key="20">
    <source>
        <dbReference type="ARBA" id="ARBA00047899"/>
    </source>
</evidence>
<dbReference type="PROSITE" id="PS51181">
    <property type="entry name" value="PPASE_TENSIN"/>
    <property type="match status" value="1"/>
</dbReference>
<dbReference type="EC" id="2.7.11.1" evidence="6"/>
<evidence type="ECO:0000256" key="19">
    <source>
        <dbReference type="ARBA" id="ARBA00023329"/>
    </source>
</evidence>
<evidence type="ECO:0000259" key="29">
    <source>
        <dbReference type="PROSITE" id="PS51182"/>
    </source>
</evidence>
<evidence type="ECO:0000256" key="6">
    <source>
        <dbReference type="ARBA" id="ARBA00012513"/>
    </source>
</evidence>
<dbReference type="SUPFAM" id="SSF56112">
    <property type="entry name" value="Protein kinase-like (PK-like)"/>
    <property type="match status" value="1"/>
</dbReference>
<evidence type="ECO:0000256" key="16">
    <source>
        <dbReference type="ARBA" id="ARBA00022990"/>
    </source>
</evidence>
<evidence type="ECO:0000256" key="10">
    <source>
        <dbReference type="ARBA" id="ARBA00022553"/>
    </source>
</evidence>
<feature type="compositionally biased region" description="Basic and acidic residues" evidence="25">
    <location>
        <begin position="880"/>
        <end position="891"/>
    </location>
</feature>
<feature type="compositionally biased region" description="Low complexity" evidence="25">
    <location>
        <begin position="326"/>
        <end position="335"/>
    </location>
</feature>
<name>A0AAN9B7N5_9CAEN</name>
<evidence type="ECO:0000256" key="17">
    <source>
        <dbReference type="ARBA" id="ARBA00023034"/>
    </source>
</evidence>
<evidence type="ECO:0000256" key="25">
    <source>
        <dbReference type="SAM" id="MobiDB-lite"/>
    </source>
</evidence>
<feature type="domain" description="J" evidence="27">
    <location>
        <begin position="1302"/>
        <end position="1366"/>
    </location>
</feature>
<evidence type="ECO:0000313" key="30">
    <source>
        <dbReference type="EMBL" id="KAK7100826.1"/>
    </source>
</evidence>
<feature type="region of interest" description="Disordered" evidence="25">
    <location>
        <begin position="326"/>
        <end position="364"/>
    </location>
</feature>
<evidence type="ECO:0000256" key="15">
    <source>
        <dbReference type="ARBA" id="ARBA00022949"/>
    </source>
</evidence>
<dbReference type="GO" id="GO:0045747">
    <property type="term" value="P:positive regulation of Notch signaling pathway"/>
    <property type="evidence" value="ECO:0007669"/>
    <property type="project" value="TreeGrafter"/>
</dbReference>
<dbReference type="InterPro" id="IPR011009">
    <property type="entry name" value="Kinase-like_dom_sf"/>
</dbReference>
<dbReference type="SMART" id="SM01326">
    <property type="entry name" value="PTEN_C2"/>
    <property type="match status" value="1"/>
</dbReference>
<gene>
    <name evidence="30" type="ORF">V1264_023699</name>
</gene>
<comment type="caution">
    <text evidence="30">The sequence shown here is derived from an EMBL/GenBank/DDBJ whole genome shotgun (WGS) entry which is preliminary data.</text>
</comment>
<organism evidence="30 31">
    <name type="scientific">Littorina saxatilis</name>
    <dbReference type="NCBI Taxonomy" id="31220"/>
    <lineage>
        <taxon>Eukaryota</taxon>
        <taxon>Metazoa</taxon>
        <taxon>Spiralia</taxon>
        <taxon>Lophotrochozoa</taxon>
        <taxon>Mollusca</taxon>
        <taxon>Gastropoda</taxon>
        <taxon>Caenogastropoda</taxon>
        <taxon>Littorinimorpha</taxon>
        <taxon>Littorinoidea</taxon>
        <taxon>Littorinidae</taxon>
        <taxon>Littorina</taxon>
    </lineage>
</organism>
<dbReference type="SUPFAM" id="SSF49562">
    <property type="entry name" value="C2 domain (Calcium/lipid-binding domain, CaLB)"/>
    <property type="match status" value="1"/>
</dbReference>
<dbReference type="GO" id="GO:0048471">
    <property type="term" value="C:perinuclear region of cytoplasm"/>
    <property type="evidence" value="ECO:0007669"/>
    <property type="project" value="UniProtKB-SubCell"/>
</dbReference>
<dbReference type="InterPro" id="IPR000719">
    <property type="entry name" value="Prot_kinase_dom"/>
</dbReference>
<dbReference type="InterPro" id="IPR029021">
    <property type="entry name" value="Prot-tyrosine_phosphatase-like"/>
</dbReference>
<dbReference type="PROSITE" id="PS51182">
    <property type="entry name" value="C2_TENSIN"/>
    <property type="match status" value="1"/>
</dbReference>
<evidence type="ECO:0000256" key="9">
    <source>
        <dbReference type="ARBA" id="ARBA00022527"/>
    </source>
</evidence>
<keyword evidence="7" id="KW-0488">Methylation</keyword>
<evidence type="ECO:0000256" key="7">
    <source>
        <dbReference type="ARBA" id="ARBA00022481"/>
    </source>
</evidence>
<feature type="domain" description="Protein kinase" evidence="26">
    <location>
        <begin position="35"/>
        <end position="311"/>
    </location>
</feature>
<feature type="compositionally biased region" description="Low complexity" evidence="25">
    <location>
        <begin position="1157"/>
        <end position="1191"/>
    </location>
</feature>
<evidence type="ECO:0000256" key="3">
    <source>
        <dbReference type="ARBA" id="ARBA00004556"/>
    </source>
</evidence>
<comment type="catalytic activity">
    <reaction evidence="21">
        <text>L-seryl-[protein] + ATP = O-phospho-L-seryl-[protein] + ADP + H(+)</text>
        <dbReference type="Rhea" id="RHEA:17989"/>
        <dbReference type="Rhea" id="RHEA-COMP:9863"/>
        <dbReference type="Rhea" id="RHEA-COMP:11604"/>
        <dbReference type="ChEBI" id="CHEBI:15378"/>
        <dbReference type="ChEBI" id="CHEBI:29999"/>
        <dbReference type="ChEBI" id="CHEBI:30616"/>
        <dbReference type="ChEBI" id="CHEBI:83421"/>
        <dbReference type="ChEBI" id="CHEBI:456216"/>
        <dbReference type="EC" id="2.7.11.1"/>
    </reaction>
</comment>
<dbReference type="GO" id="GO:2000369">
    <property type="term" value="P:regulation of clathrin-dependent endocytosis"/>
    <property type="evidence" value="ECO:0007669"/>
    <property type="project" value="TreeGrafter"/>
</dbReference>
<evidence type="ECO:0000256" key="4">
    <source>
        <dbReference type="ARBA" id="ARBA00004601"/>
    </source>
</evidence>
<dbReference type="Gene3D" id="3.90.190.10">
    <property type="entry name" value="Protein tyrosine phosphatase superfamily"/>
    <property type="match status" value="1"/>
</dbReference>
<dbReference type="FunFam" id="3.90.190.10:FF:000008">
    <property type="entry name" value="putative tyrosine-protein phosphatase auxilin isoform X2"/>
    <property type="match status" value="1"/>
</dbReference>
<evidence type="ECO:0000259" key="27">
    <source>
        <dbReference type="PROSITE" id="PS50076"/>
    </source>
</evidence>
<feature type="region of interest" description="Disordered" evidence="25">
    <location>
        <begin position="753"/>
        <end position="1210"/>
    </location>
</feature>
<evidence type="ECO:0000256" key="24">
    <source>
        <dbReference type="ARBA" id="ARBA00076380"/>
    </source>
</evidence>
<dbReference type="GO" id="GO:0030136">
    <property type="term" value="C:clathrin-coated vesicle"/>
    <property type="evidence" value="ECO:0007669"/>
    <property type="project" value="UniProtKB-SubCell"/>
</dbReference>
<dbReference type="FunFam" id="1.10.287.110:FF:000002">
    <property type="entry name" value="putative tyrosine-protein phosphatase auxilin isoform X2"/>
    <property type="match status" value="1"/>
</dbReference>
<feature type="compositionally biased region" description="Gly residues" evidence="25">
    <location>
        <begin position="939"/>
        <end position="949"/>
    </location>
</feature>
<evidence type="ECO:0000256" key="12">
    <source>
        <dbReference type="ARBA" id="ARBA00022741"/>
    </source>
</evidence>
<keyword evidence="12" id="KW-0547">Nucleotide-binding</keyword>
<evidence type="ECO:0000256" key="23">
    <source>
        <dbReference type="ARBA" id="ARBA00068393"/>
    </source>
</evidence>
<dbReference type="PROSITE" id="PS00108">
    <property type="entry name" value="PROTEIN_KINASE_ST"/>
    <property type="match status" value="1"/>
</dbReference>
<dbReference type="PANTHER" id="PTHR22967:SF105">
    <property type="entry name" value="CYCLIN-G-ASSOCIATED KINASE"/>
    <property type="match status" value="1"/>
</dbReference>
<proteinExistence type="inferred from homology"/>
<evidence type="ECO:0000256" key="18">
    <source>
        <dbReference type="ARBA" id="ARBA00023306"/>
    </source>
</evidence>
<evidence type="ECO:0000256" key="21">
    <source>
        <dbReference type="ARBA" id="ARBA00048679"/>
    </source>
</evidence>
<keyword evidence="31" id="KW-1185">Reference proteome</keyword>
<keyword evidence="13" id="KW-0418">Kinase</keyword>
<feature type="compositionally biased region" description="Low complexity" evidence="25">
    <location>
        <begin position="919"/>
        <end position="928"/>
    </location>
</feature>
<keyword evidence="8" id="KW-0963">Cytoplasm</keyword>
<dbReference type="Pfam" id="PF10409">
    <property type="entry name" value="PTEN_C2"/>
    <property type="match status" value="1"/>
</dbReference>
<feature type="domain" description="C2 tensin-type" evidence="29">
    <location>
        <begin position="571"/>
        <end position="709"/>
    </location>
</feature>
<accession>A0AAN9B7N5</accession>
<dbReference type="InterPro" id="IPR001623">
    <property type="entry name" value="DnaJ_domain"/>
</dbReference>
<evidence type="ECO:0000256" key="2">
    <source>
        <dbReference type="ARBA" id="ARBA00004246"/>
    </source>
</evidence>
<dbReference type="PROSITE" id="PS50011">
    <property type="entry name" value="PROTEIN_KINASE_DOM"/>
    <property type="match status" value="1"/>
</dbReference>
<dbReference type="InterPro" id="IPR008271">
    <property type="entry name" value="Ser/Thr_kinase_AS"/>
</dbReference>
<feature type="compositionally biased region" description="Low complexity" evidence="25">
    <location>
        <begin position="962"/>
        <end position="977"/>
    </location>
</feature>
<dbReference type="GO" id="GO:0004674">
    <property type="term" value="F:protein serine/threonine kinase activity"/>
    <property type="evidence" value="ECO:0007669"/>
    <property type="project" value="UniProtKB-KW"/>
</dbReference>